<protein>
    <submittedName>
        <fullName evidence="3">Dienelactone hydrolase family protein</fullName>
    </submittedName>
</protein>
<dbReference type="Pfam" id="PF01738">
    <property type="entry name" value="DLH"/>
    <property type="match status" value="1"/>
</dbReference>
<dbReference type="InterPro" id="IPR029058">
    <property type="entry name" value="AB_hydrolase_fold"/>
</dbReference>
<feature type="chain" id="PRO_5022986531" evidence="1">
    <location>
        <begin position="20"/>
        <end position="268"/>
    </location>
</feature>
<dbReference type="EMBL" id="SJPU01000002">
    <property type="protein sequence ID" value="TWU16327.1"/>
    <property type="molecule type" value="Genomic_DNA"/>
</dbReference>
<name>A0A5C6BXE8_9BACT</name>
<dbReference type="PANTHER" id="PTHR22946:SF0">
    <property type="entry name" value="DIENELACTONE HYDROLASE DOMAIN-CONTAINING PROTEIN"/>
    <property type="match status" value="1"/>
</dbReference>
<evidence type="ECO:0000256" key="1">
    <source>
        <dbReference type="SAM" id="SignalP"/>
    </source>
</evidence>
<dbReference type="Gene3D" id="3.40.50.1820">
    <property type="entry name" value="alpha/beta hydrolase"/>
    <property type="match status" value="1"/>
</dbReference>
<accession>A0A5C6BXE8</accession>
<evidence type="ECO:0000313" key="4">
    <source>
        <dbReference type="Proteomes" id="UP000319908"/>
    </source>
</evidence>
<evidence type="ECO:0000313" key="3">
    <source>
        <dbReference type="EMBL" id="TWU16327.1"/>
    </source>
</evidence>
<dbReference type="Proteomes" id="UP000319908">
    <property type="component" value="Unassembled WGS sequence"/>
</dbReference>
<organism evidence="3 4">
    <name type="scientific">Allorhodopirellula heiligendammensis</name>
    <dbReference type="NCBI Taxonomy" id="2714739"/>
    <lineage>
        <taxon>Bacteria</taxon>
        <taxon>Pseudomonadati</taxon>
        <taxon>Planctomycetota</taxon>
        <taxon>Planctomycetia</taxon>
        <taxon>Pirellulales</taxon>
        <taxon>Pirellulaceae</taxon>
        <taxon>Allorhodopirellula</taxon>
    </lineage>
</organism>
<dbReference type="AlphaFoldDB" id="A0A5C6BXE8"/>
<dbReference type="OrthoDB" id="9771666at2"/>
<feature type="signal peptide" evidence="1">
    <location>
        <begin position="1"/>
        <end position="19"/>
    </location>
</feature>
<proteinExistence type="predicted"/>
<feature type="domain" description="Dienelactone hydrolase" evidence="2">
    <location>
        <begin position="45"/>
        <end position="257"/>
    </location>
</feature>
<dbReference type="InterPro" id="IPR050261">
    <property type="entry name" value="FrsA_esterase"/>
</dbReference>
<dbReference type="GO" id="GO:0016787">
    <property type="term" value="F:hydrolase activity"/>
    <property type="evidence" value="ECO:0007669"/>
    <property type="project" value="UniProtKB-KW"/>
</dbReference>
<dbReference type="InterPro" id="IPR002925">
    <property type="entry name" value="Dienelactn_hydro"/>
</dbReference>
<reference evidence="3 4" key="1">
    <citation type="journal article" date="2020" name="Antonie Van Leeuwenhoek">
        <title>Rhodopirellula heiligendammensis sp. nov., Rhodopirellula pilleata sp. nov., and Rhodopirellula solitaria sp. nov. isolated from natural or artificial marine surfaces in Northern Germany and California, USA, and emended description of the genus Rhodopirellula.</title>
        <authorList>
            <person name="Kallscheuer N."/>
            <person name="Wiegand S."/>
            <person name="Jogler M."/>
            <person name="Boedeker C."/>
            <person name="Peeters S.H."/>
            <person name="Rast P."/>
            <person name="Heuer A."/>
            <person name="Jetten M.S.M."/>
            <person name="Rohde M."/>
            <person name="Jogler C."/>
        </authorList>
    </citation>
    <scope>NUCLEOTIDE SEQUENCE [LARGE SCALE GENOMIC DNA]</scope>
    <source>
        <strain evidence="3 4">Poly21</strain>
    </source>
</reference>
<keyword evidence="3" id="KW-0378">Hydrolase</keyword>
<comment type="caution">
    <text evidence="3">The sequence shown here is derived from an EMBL/GenBank/DDBJ whole genome shotgun (WGS) entry which is preliminary data.</text>
</comment>
<sequence length="268" mass="29481">MRFLFLILAPLFVCQHAIAEVRTKTVEYQDGDVTLEGFVAWDPAVTGHTVPGVLVVHQWMGLTAYEKGRCQQLAELGYVAFALDIYGQDDRPGTIQEAGQTATIYKQDRDLYRRRLNLGLDQLRKQTGVNKDQIAAIGYCFGGTGVIELARSGAEINGVVSFHGGLDSPSPDDGKNIAAKILICHGADDPFVPEADIKACVAEFDAAEVDWQMNIYSHAVHSFTQPMAGNDNSRGAAYNADADRRSWAAMRIFFAEIFDQDVFKKTAK</sequence>
<dbReference type="SUPFAM" id="SSF53474">
    <property type="entry name" value="alpha/beta-Hydrolases"/>
    <property type="match status" value="1"/>
</dbReference>
<dbReference type="RefSeq" id="WP_146408001.1">
    <property type="nucleotide sequence ID" value="NZ_SJPU01000002.1"/>
</dbReference>
<evidence type="ECO:0000259" key="2">
    <source>
        <dbReference type="Pfam" id="PF01738"/>
    </source>
</evidence>
<gene>
    <name evidence="3" type="ORF">Poly21_35320</name>
</gene>
<dbReference type="PANTHER" id="PTHR22946">
    <property type="entry name" value="DIENELACTONE HYDROLASE DOMAIN-CONTAINING PROTEIN-RELATED"/>
    <property type="match status" value="1"/>
</dbReference>
<keyword evidence="4" id="KW-1185">Reference proteome</keyword>
<keyword evidence="1" id="KW-0732">Signal</keyword>